<evidence type="ECO:0000256" key="1">
    <source>
        <dbReference type="ARBA" id="ARBA00004123"/>
    </source>
</evidence>
<dbReference type="PANTHER" id="PTHR22792">
    <property type="entry name" value="LUPUS LA PROTEIN-RELATED"/>
    <property type="match status" value="1"/>
</dbReference>
<dbReference type="Proteomes" id="UP000186804">
    <property type="component" value="Unassembled WGS sequence"/>
</dbReference>
<gene>
    <name evidence="6" type="ORF">cand_025630</name>
</gene>
<reference evidence="6 7" key="1">
    <citation type="submission" date="2016-10" db="EMBL/GenBank/DDBJ databases">
        <title>Reductive evolution of mitochondrial metabolism and differential evolution of invasion-related proteins in Cryptosporidium.</title>
        <authorList>
            <person name="Liu S."/>
            <person name="Roellig D.M."/>
            <person name="Guo Y."/>
            <person name="Li N."/>
            <person name="Frace M.A."/>
            <person name="Tang K."/>
            <person name="Zhang L."/>
            <person name="Feng Y."/>
            <person name="Xiao L."/>
        </authorList>
    </citation>
    <scope>NUCLEOTIDE SEQUENCE [LARGE SCALE GENOMIC DNA]</scope>
    <source>
        <strain evidence="6">30847</strain>
    </source>
</reference>
<evidence type="ECO:0000313" key="6">
    <source>
        <dbReference type="EMBL" id="OII71147.1"/>
    </source>
</evidence>
<dbReference type="SMART" id="SM00715">
    <property type="entry name" value="LA"/>
    <property type="match status" value="1"/>
</dbReference>
<keyword evidence="3" id="KW-0539">Nucleus</keyword>
<dbReference type="GeneID" id="92366747"/>
<protein>
    <submittedName>
        <fullName evidence="6">LA domain-containing protein</fullName>
    </submittedName>
</protein>
<evidence type="ECO:0000256" key="3">
    <source>
        <dbReference type="ARBA" id="ARBA00023242"/>
    </source>
</evidence>
<keyword evidence="2 4" id="KW-0694">RNA-binding</keyword>
<evidence type="ECO:0000313" key="7">
    <source>
        <dbReference type="Proteomes" id="UP000186804"/>
    </source>
</evidence>
<feature type="domain" description="HTH La-type RNA-binding" evidence="5">
    <location>
        <begin position="1"/>
        <end position="94"/>
    </location>
</feature>
<dbReference type="CDD" id="cd07323">
    <property type="entry name" value="LAM"/>
    <property type="match status" value="1"/>
</dbReference>
<comment type="caution">
    <text evidence="6">The sequence shown here is derived from an EMBL/GenBank/DDBJ whole genome shotgun (WGS) entry which is preliminary data.</text>
</comment>
<dbReference type="InterPro" id="IPR045180">
    <property type="entry name" value="La_dom_prot"/>
</dbReference>
<dbReference type="GO" id="GO:1990904">
    <property type="term" value="C:ribonucleoprotein complex"/>
    <property type="evidence" value="ECO:0007669"/>
    <property type="project" value="InterPro"/>
</dbReference>
<dbReference type="GO" id="GO:0006396">
    <property type="term" value="P:RNA processing"/>
    <property type="evidence" value="ECO:0007669"/>
    <property type="project" value="InterPro"/>
</dbReference>
<sequence>MSLKNQNLQNIQKQIELYFSDANLRHDKYMLNILQTSEQGNIPISKILSFNKIISLKANSNDIIEALKNSKSLQVNVESQTICRKVPFDFNVDSQIPYNKILFIKRVPINWYHKTIREIFECFGNVAIVRLPKINKSHTRR</sequence>
<dbReference type="OrthoDB" id="409625at2759"/>
<name>A0A1J4MCD3_9CRYT</name>
<dbReference type="PRINTS" id="PR00302">
    <property type="entry name" value="LUPUSLA"/>
</dbReference>
<dbReference type="AlphaFoldDB" id="A0A1J4MCD3"/>
<dbReference type="Pfam" id="PF05383">
    <property type="entry name" value="La"/>
    <property type="match status" value="1"/>
</dbReference>
<dbReference type="SUPFAM" id="SSF54928">
    <property type="entry name" value="RNA-binding domain, RBD"/>
    <property type="match status" value="1"/>
</dbReference>
<dbReference type="PROSITE" id="PS50961">
    <property type="entry name" value="HTH_LA"/>
    <property type="match status" value="1"/>
</dbReference>
<dbReference type="GO" id="GO:0005634">
    <property type="term" value="C:nucleus"/>
    <property type="evidence" value="ECO:0007669"/>
    <property type="project" value="UniProtKB-SubCell"/>
</dbReference>
<evidence type="ECO:0000259" key="5">
    <source>
        <dbReference type="PROSITE" id="PS50961"/>
    </source>
</evidence>
<keyword evidence="7" id="KW-1185">Reference proteome</keyword>
<dbReference type="GO" id="GO:0003723">
    <property type="term" value="F:RNA binding"/>
    <property type="evidence" value="ECO:0007669"/>
    <property type="project" value="UniProtKB-UniRule"/>
</dbReference>
<dbReference type="VEuPathDB" id="CryptoDB:cand_025630"/>
<organism evidence="6 7">
    <name type="scientific">Cryptosporidium andersoni</name>
    <dbReference type="NCBI Taxonomy" id="117008"/>
    <lineage>
        <taxon>Eukaryota</taxon>
        <taxon>Sar</taxon>
        <taxon>Alveolata</taxon>
        <taxon>Apicomplexa</taxon>
        <taxon>Conoidasida</taxon>
        <taxon>Coccidia</taxon>
        <taxon>Eucoccidiorida</taxon>
        <taxon>Eimeriorina</taxon>
        <taxon>Cryptosporidiidae</taxon>
        <taxon>Cryptosporidium</taxon>
    </lineage>
</organism>
<dbReference type="SUPFAM" id="SSF46785">
    <property type="entry name" value="Winged helix' DNA-binding domain"/>
    <property type="match status" value="1"/>
</dbReference>
<comment type="subcellular location">
    <subcellularLocation>
        <location evidence="1">Nucleus</location>
    </subcellularLocation>
</comment>
<evidence type="ECO:0000256" key="2">
    <source>
        <dbReference type="ARBA" id="ARBA00022884"/>
    </source>
</evidence>
<dbReference type="Gene3D" id="1.10.10.10">
    <property type="entry name" value="Winged helix-like DNA-binding domain superfamily/Winged helix DNA-binding domain"/>
    <property type="match status" value="1"/>
</dbReference>
<proteinExistence type="predicted"/>
<dbReference type="InterPro" id="IPR036388">
    <property type="entry name" value="WH-like_DNA-bd_sf"/>
</dbReference>
<dbReference type="EMBL" id="LRBS01000124">
    <property type="protein sequence ID" value="OII71147.1"/>
    <property type="molecule type" value="Genomic_DNA"/>
</dbReference>
<dbReference type="InterPro" id="IPR006630">
    <property type="entry name" value="La_HTH"/>
</dbReference>
<dbReference type="RefSeq" id="XP_067066515.1">
    <property type="nucleotide sequence ID" value="XM_067212792.1"/>
</dbReference>
<dbReference type="InterPro" id="IPR035979">
    <property type="entry name" value="RBD_domain_sf"/>
</dbReference>
<dbReference type="InterPro" id="IPR036390">
    <property type="entry name" value="WH_DNA-bd_sf"/>
</dbReference>
<evidence type="ECO:0000256" key="4">
    <source>
        <dbReference type="PROSITE-ProRule" id="PRU00332"/>
    </source>
</evidence>
<accession>A0A1J4MCD3</accession>
<dbReference type="InterPro" id="IPR002344">
    <property type="entry name" value="Lupus_La"/>
</dbReference>